<organism evidence="1">
    <name type="scientific">marine sediment metagenome</name>
    <dbReference type="NCBI Taxonomy" id="412755"/>
    <lineage>
        <taxon>unclassified sequences</taxon>
        <taxon>metagenomes</taxon>
        <taxon>ecological metagenomes</taxon>
    </lineage>
</organism>
<sequence length="136" mass="15960">GWIEGLPTAAKAKFRIKKFYIDSRIPDPAAWRIAEEAIVFKSIPDITTDNFYHEVFHSIVHTFSGDYQFFADALDAIGWIELAEKMRRERTVMIEFPSPAMGLVLGEELSNNFSRYMRKEKLHPRWIVFFEDLFPK</sequence>
<accession>X1SZN9</accession>
<protein>
    <submittedName>
        <fullName evidence="1">Uncharacterized protein</fullName>
    </submittedName>
</protein>
<evidence type="ECO:0000313" key="1">
    <source>
        <dbReference type="EMBL" id="GAI98507.1"/>
    </source>
</evidence>
<proteinExistence type="predicted"/>
<comment type="caution">
    <text evidence="1">The sequence shown here is derived from an EMBL/GenBank/DDBJ whole genome shotgun (WGS) entry which is preliminary data.</text>
</comment>
<dbReference type="AlphaFoldDB" id="X1SZN9"/>
<name>X1SZN9_9ZZZZ</name>
<reference evidence="1" key="1">
    <citation type="journal article" date="2014" name="Front. Microbiol.">
        <title>High frequency of phylogenetically diverse reductive dehalogenase-homologous genes in deep subseafloor sedimentary metagenomes.</title>
        <authorList>
            <person name="Kawai M."/>
            <person name="Futagami T."/>
            <person name="Toyoda A."/>
            <person name="Takaki Y."/>
            <person name="Nishi S."/>
            <person name="Hori S."/>
            <person name="Arai W."/>
            <person name="Tsubouchi T."/>
            <person name="Morono Y."/>
            <person name="Uchiyama I."/>
            <person name="Ito T."/>
            <person name="Fujiyama A."/>
            <person name="Inagaki F."/>
            <person name="Takami H."/>
        </authorList>
    </citation>
    <scope>NUCLEOTIDE SEQUENCE</scope>
    <source>
        <strain evidence="1">Expedition CK06-06</strain>
    </source>
</reference>
<dbReference type="EMBL" id="BARW01023681">
    <property type="protein sequence ID" value="GAI98507.1"/>
    <property type="molecule type" value="Genomic_DNA"/>
</dbReference>
<gene>
    <name evidence="1" type="ORF">S12H4_39218</name>
</gene>
<feature type="non-terminal residue" evidence="1">
    <location>
        <position position="1"/>
    </location>
</feature>